<gene>
    <name evidence="15 18" type="primary">trmD</name>
    <name evidence="18" type="ORF">ACFSSA_03155</name>
</gene>
<dbReference type="Gene3D" id="1.10.1270.20">
    <property type="entry name" value="tRNA(m1g37)methyltransferase, domain 2"/>
    <property type="match status" value="1"/>
</dbReference>
<evidence type="ECO:0000313" key="18">
    <source>
        <dbReference type="EMBL" id="MFD2255662.1"/>
    </source>
</evidence>
<dbReference type="InterPro" id="IPR023148">
    <property type="entry name" value="tRNA_m1G_MeTrfase_C_sf"/>
</dbReference>
<evidence type="ECO:0000256" key="16">
    <source>
        <dbReference type="RuleBase" id="RU003464"/>
    </source>
</evidence>
<keyword evidence="9 15" id="KW-0808">Transferase</keyword>
<dbReference type="EMBL" id="JBHUIT010000002">
    <property type="protein sequence ID" value="MFD2255662.1"/>
    <property type="molecule type" value="Genomic_DNA"/>
</dbReference>
<dbReference type="InterPro" id="IPR016009">
    <property type="entry name" value="tRNA_MeTrfase_TRMD/TRM10"/>
</dbReference>
<dbReference type="HAMAP" id="MF_00605">
    <property type="entry name" value="TrmD"/>
    <property type="match status" value="1"/>
</dbReference>
<comment type="subunit">
    <text evidence="4 15 16">Homodimer.</text>
</comment>
<evidence type="ECO:0000256" key="8">
    <source>
        <dbReference type="ARBA" id="ARBA00022603"/>
    </source>
</evidence>
<evidence type="ECO:0000256" key="11">
    <source>
        <dbReference type="ARBA" id="ARBA00022694"/>
    </source>
</evidence>
<dbReference type="GO" id="GO:0032259">
    <property type="term" value="P:methylation"/>
    <property type="evidence" value="ECO:0007669"/>
    <property type="project" value="UniProtKB-KW"/>
</dbReference>
<evidence type="ECO:0000256" key="2">
    <source>
        <dbReference type="ARBA" id="ARBA00004496"/>
    </source>
</evidence>
<evidence type="ECO:0000256" key="15">
    <source>
        <dbReference type="HAMAP-Rule" id="MF_00605"/>
    </source>
</evidence>
<evidence type="ECO:0000256" key="6">
    <source>
        <dbReference type="ARBA" id="ARBA00014679"/>
    </source>
</evidence>
<keyword evidence="8 15" id="KW-0489">Methyltransferase</keyword>
<comment type="subcellular location">
    <subcellularLocation>
        <location evidence="2 15 16">Cytoplasm</location>
    </subcellularLocation>
</comment>
<evidence type="ECO:0000256" key="5">
    <source>
        <dbReference type="ARBA" id="ARBA00012807"/>
    </source>
</evidence>
<accession>A0ABW5D3M0</accession>
<evidence type="ECO:0000259" key="17">
    <source>
        <dbReference type="Pfam" id="PF01746"/>
    </source>
</evidence>
<dbReference type="CDD" id="cd18080">
    <property type="entry name" value="TrmD-like"/>
    <property type="match status" value="1"/>
</dbReference>
<evidence type="ECO:0000256" key="3">
    <source>
        <dbReference type="ARBA" id="ARBA00007630"/>
    </source>
</evidence>
<name>A0ABW5D3M0_9BACT</name>
<keyword evidence="19" id="KW-1185">Reference proteome</keyword>
<dbReference type="NCBIfam" id="TIGR00088">
    <property type="entry name" value="trmD"/>
    <property type="match status" value="1"/>
</dbReference>
<evidence type="ECO:0000256" key="10">
    <source>
        <dbReference type="ARBA" id="ARBA00022691"/>
    </source>
</evidence>
<comment type="catalytic activity">
    <reaction evidence="14 15 16">
        <text>guanosine(37) in tRNA + S-adenosyl-L-methionine = N(1)-methylguanosine(37) in tRNA + S-adenosyl-L-homocysteine + H(+)</text>
        <dbReference type="Rhea" id="RHEA:36899"/>
        <dbReference type="Rhea" id="RHEA-COMP:10145"/>
        <dbReference type="Rhea" id="RHEA-COMP:10147"/>
        <dbReference type="ChEBI" id="CHEBI:15378"/>
        <dbReference type="ChEBI" id="CHEBI:57856"/>
        <dbReference type="ChEBI" id="CHEBI:59789"/>
        <dbReference type="ChEBI" id="CHEBI:73542"/>
        <dbReference type="ChEBI" id="CHEBI:74269"/>
        <dbReference type="EC" id="2.1.1.228"/>
    </reaction>
</comment>
<evidence type="ECO:0000256" key="13">
    <source>
        <dbReference type="ARBA" id="ARBA00033392"/>
    </source>
</evidence>
<dbReference type="PIRSF" id="PIRSF000386">
    <property type="entry name" value="tRNA_mtase"/>
    <property type="match status" value="1"/>
</dbReference>
<comment type="similarity">
    <text evidence="3 15 16">Belongs to the RNA methyltransferase TrmD family.</text>
</comment>
<comment type="function">
    <text evidence="1 15 16">Specifically methylates guanosine-37 in various tRNAs.</text>
</comment>
<evidence type="ECO:0000256" key="12">
    <source>
        <dbReference type="ARBA" id="ARBA00029736"/>
    </source>
</evidence>
<feature type="binding site" evidence="15">
    <location>
        <begin position="130"/>
        <end position="135"/>
    </location>
    <ligand>
        <name>S-adenosyl-L-methionine</name>
        <dbReference type="ChEBI" id="CHEBI:59789"/>
    </ligand>
</feature>
<dbReference type="RefSeq" id="WP_386818318.1">
    <property type="nucleotide sequence ID" value="NZ_JBHUIT010000002.1"/>
</dbReference>
<evidence type="ECO:0000256" key="14">
    <source>
        <dbReference type="ARBA" id="ARBA00047783"/>
    </source>
</evidence>
<protein>
    <recommendedName>
        <fullName evidence="6 15">tRNA (guanine-N(1)-)-methyltransferase</fullName>
        <ecNumber evidence="5 15">2.1.1.228</ecNumber>
    </recommendedName>
    <alternativeName>
        <fullName evidence="12 15">M1G-methyltransferase</fullName>
    </alternativeName>
    <alternativeName>
        <fullName evidence="13 15">tRNA [GM37] methyltransferase</fullName>
    </alternativeName>
</protein>
<dbReference type="Proteomes" id="UP001597375">
    <property type="component" value="Unassembled WGS sequence"/>
</dbReference>
<evidence type="ECO:0000256" key="9">
    <source>
        <dbReference type="ARBA" id="ARBA00022679"/>
    </source>
</evidence>
<evidence type="ECO:0000256" key="1">
    <source>
        <dbReference type="ARBA" id="ARBA00002634"/>
    </source>
</evidence>
<dbReference type="GO" id="GO:0052906">
    <property type="term" value="F:tRNA (guanine(37)-N1)-methyltransferase activity"/>
    <property type="evidence" value="ECO:0007669"/>
    <property type="project" value="UniProtKB-EC"/>
</dbReference>
<feature type="binding site" evidence="15">
    <location>
        <position position="110"/>
    </location>
    <ligand>
        <name>S-adenosyl-L-methionine</name>
        <dbReference type="ChEBI" id="CHEBI:59789"/>
    </ligand>
</feature>
<evidence type="ECO:0000256" key="4">
    <source>
        <dbReference type="ARBA" id="ARBA00011738"/>
    </source>
</evidence>
<dbReference type="Gene3D" id="3.40.1280.10">
    <property type="match status" value="1"/>
</dbReference>
<comment type="caution">
    <text evidence="18">The sequence shown here is derived from an EMBL/GenBank/DDBJ whole genome shotgun (WGS) entry which is preliminary data.</text>
</comment>
<dbReference type="InterPro" id="IPR002649">
    <property type="entry name" value="tRNA_m1G_MeTrfase_TrmD"/>
</dbReference>
<keyword evidence="10 15" id="KW-0949">S-adenosyl-L-methionine</keyword>
<dbReference type="InterPro" id="IPR029026">
    <property type="entry name" value="tRNA_m1G_MTases_N"/>
</dbReference>
<dbReference type="NCBIfam" id="NF000648">
    <property type="entry name" value="PRK00026.1"/>
    <property type="match status" value="1"/>
</dbReference>
<feature type="domain" description="tRNA methyltransferase TRMD/TRM10-type" evidence="17">
    <location>
        <begin position="1"/>
        <end position="221"/>
    </location>
</feature>
<keyword evidence="7 15" id="KW-0963">Cytoplasm</keyword>
<dbReference type="PANTHER" id="PTHR46417:SF1">
    <property type="entry name" value="TRNA (GUANINE-N(1)-)-METHYLTRANSFERASE"/>
    <property type="match status" value="1"/>
</dbReference>
<dbReference type="InterPro" id="IPR029028">
    <property type="entry name" value="Alpha/beta_knot_MTases"/>
</dbReference>
<organism evidence="18 19">
    <name type="scientific">Luteolibacter algae</name>
    <dbReference type="NCBI Taxonomy" id="454151"/>
    <lineage>
        <taxon>Bacteria</taxon>
        <taxon>Pseudomonadati</taxon>
        <taxon>Verrucomicrobiota</taxon>
        <taxon>Verrucomicrobiia</taxon>
        <taxon>Verrucomicrobiales</taxon>
        <taxon>Verrucomicrobiaceae</taxon>
        <taxon>Luteolibacter</taxon>
    </lineage>
</organism>
<evidence type="ECO:0000256" key="7">
    <source>
        <dbReference type="ARBA" id="ARBA00022490"/>
    </source>
</evidence>
<evidence type="ECO:0000313" key="19">
    <source>
        <dbReference type="Proteomes" id="UP001597375"/>
    </source>
</evidence>
<proteinExistence type="inferred from homology"/>
<dbReference type="PANTHER" id="PTHR46417">
    <property type="entry name" value="TRNA (GUANINE-N(1)-)-METHYLTRANSFERASE"/>
    <property type="match status" value="1"/>
</dbReference>
<dbReference type="Pfam" id="PF01746">
    <property type="entry name" value="tRNA_m1G_MT"/>
    <property type="match status" value="1"/>
</dbReference>
<dbReference type="EC" id="2.1.1.228" evidence="5 15"/>
<reference evidence="19" key="1">
    <citation type="journal article" date="2019" name="Int. J. Syst. Evol. Microbiol.">
        <title>The Global Catalogue of Microorganisms (GCM) 10K type strain sequencing project: providing services to taxonomists for standard genome sequencing and annotation.</title>
        <authorList>
            <consortium name="The Broad Institute Genomics Platform"/>
            <consortium name="The Broad Institute Genome Sequencing Center for Infectious Disease"/>
            <person name="Wu L."/>
            <person name="Ma J."/>
        </authorList>
    </citation>
    <scope>NUCLEOTIDE SEQUENCE [LARGE SCALE GENOMIC DNA]</scope>
    <source>
        <strain evidence="19">CGMCC 4.7106</strain>
    </source>
</reference>
<sequence length="223" mass="24427">MKIDILTLFPDIALSPLSDSIIQRARDAGLVEIRGHQLRDWSEDKHRRVDDSPCGGGPGMVLQPGPLFAAISGLKQENTRVILMTPQGAPLKQARVRELSTEEHLLIVCGHYEGVDHRIIEELIDEEISIGDYVLTNGAIAAAVLCDAVIRLLPGALGGSQSAIEESFTDPNLLEAPCYTRPVDFMGKKVPEVLLSGNHGKIARWRDEQALARTTQNRPDLKP</sequence>
<keyword evidence="11 15" id="KW-0819">tRNA processing</keyword>
<dbReference type="SUPFAM" id="SSF75217">
    <property type="entry name" value="alpha/beta knot"/>
    <property type="match status" value="1"/>
</dbReference>